<gene>
    <name evidence="1" type="ORF">D9613_002489</name>
</gene>
<dbReference type="AlphaFoldDB" id="A0A8H4VNW4"/>
<reference evidence="1 2" key="1">
    <citation type="submission" date="2019-12" db="EMBL/GenBank/DDBJ databases">
        <authorList>
            <person name="Floudas D."/>
            <person name="Bentzer J."/>
            <person name="Ahren D."/>
            <person name="Johansson T."/>
            <person name="Persson P."/>
            <person name="Tunlid A."/>
        </authorList>
    </citation>
    <scope>NUCLEOTIDE SEQUENCE [LARGE SCALE GENOMIC DNA]</scope>
    <source>
        <strain evidence="1 2">CBS 102.39</strain>
    </source>
</reference>
<proteinExistence type="predicted"/>
<organism evidence="1 2">
    <name type="scientific">Agrocybe pediades</name>
    <dbReference type="NCBI Taxonomy" id="84607"/>
    <lineage>
        <taxon>Eukaryota</taxon>
        <taxon>Fungi</taxon>
        <taxon>Dikarya</taxon>
        <taxon>Basidiomycota</taxon>
        <taxon>Agaricomycotina</taxon>
        <taxon>Agaricomycetes</taxon>
        <taxon>Agaricomycetidae</taxon>
        <taxon>Agaricales</taxon>
        <taxon>Agaricineae</taxon>
        <taxon>Strophariaceae</taxon>
        <taxon>Agrocybe</taxon>
    </lineage>
</organism>
<evidence type="ECO:0000313" key="2">
    <source>
        <dbReference type="Proteomes" id="UP000521872"/>
    </source>
</evidence>
<evidence type="ECO:0000313" key="1">
    <source>
        <dbReference type="EMBL" id="KAF4614970.1"/>
    </source>
</evidence>
<protein>
    <submittedName>
        <fullName evidence="1">Uncharacterized protein</fullName>
    </submittedName>
</protein>
<accession>A0A8H4VNW4</accession>
<comment type="caution">
    <text evidence="1">The sequence shown here is derived from an EMBL/GenBank/DDBJ whole genome shotgun (WGS) entry which is preliminary data.</text>
</comment>
<dbReference type="EMBL" id="JAACJL010000044">
    <property type="protein sequence ID" value="KAF4614970.1"/>
    <property type="molecule type" value="Genomic_DNA"/>
</dbReference>
<keyword evidence="2" id="KW-1185">Reference proteome</keyword>
<name>A0A8H4VNW4_9AGAR</name>
<sequence length="114" mass="12553">MVLRYMDSSRMLRELGVFPLGFTSDQVPSIPQRLACIIAVPFTPVTAVYPPSGQHNLSLHLYDNLPSQRVCLDVSTLQGGRIGVYACSAGAMRHRFEARAEFARGILSSLLRGM</sequence>
<dbReference type="Proteomes" id="UP000521872">
    <property type="component" value="Unassembled WGS sequence"/>
</dbReference>